<dbReference type="Pfam" id="PF01582">
    <property type="entry name" value="TIR"/>
    <property type="match status" value="1"/>
</dbReference>
<gene>
    <name evidence="3" type="ORF">RGQ29_001102</name>
</gene>
<dbReference type="SUPFAM" id="SSF52200">
    <property type="entry name" value="Toll/Interleukin receptor TIR domain"/>
    <property type="match status" value="1"/>
</dbReference>
<dbReference type="SMART" id="SM00255">
    <property type="entry name" value="TIR"/>
    <property type="match status" value="1"/>
</dbReference>
<name>A0AAN7GFZ9_QUERU</name>
<evidence type="ECO:0000259" key="2">
    <source>
        <dbReference type="PROSITE" id="PS50104"/>
    </source>
</evidence>
<protein>
    <recommendedName>
        <fullName evidence="2">TIR domain-containing protein</fullName>
    </recommendedName>
</protein>
<dbReference type="PANTHER" id="PTHR32009">
    <property type="entry name" value="TMV RESISTANCE PROTEIN N-LIKE"/>
    <property type="match status" value="1"/>
</dbReference>
<evidence type="ECO:0000256" key="1">
    <source>
        <dbReference type="ARBA" id="ARBA00023027"/>
    </source>
</evidence>
<keyword evidence="4" id="KW-1185">Reference proteome</keyword>
<dbReference type="EMBL" id="JAXUIC010000001">
    <property type="protein sequence ID" value="KAK4607144.1"/>
    <property type="molecule type" value="Genomic_DNA"/>
</dbReference>
<reference evidence="3 4" key="1">
    <citation type="journal article" date="2023" name="G3 (Bethesda)">
        <title>A haplotype-resolved chromosome-scale genome for Quercus rubra L. provides insights into the genetics of adaptive traits for red oak species.</title>
        <authorList>
            <person name="Kapoor B."/>
            <person name="Jenkins J."/>
            <person name="Schmutz J."/>
            <person name="Zhebentyayeva T."/>
            <person name="Kuelheim C."/>
            <person name="Coggeshall M."/>
            <person name="Heim C."/>
            <person name="Lasky J.R."/>
            <person name="Leites L."/>
            <person name="Islam-Faridi N."/>
            <person name="Romero-Severson J."/>
            <person name="DeLeo V.L."/>
            <person name="Lucas S.M."/>
            <person name="Lazic D."/>
            <person name="Gailing O."/>
            <person name="Carlson J."/>
            <person name="Staton M."/>
        </authorList>
    </citation>
    <scope>NUCLEOTIDE SEQUENCE [LARGE SCALE GENOMIC DNA]</scope>
    <source>
        <strain evidence="3">Pseudo-F2</strain>
    </source>
</reference>
<proteinExistence type="predicted"/>
<accession>A0AAN7GFZ9</accession>
<dbReference type="InterPro" id="IPR035897">
    <property type="entry name" value="Toll_tir_struct_dom_sf"/>
</dbReference>
<dbReference type="PROSITE" id="PS50104">
    <property type="entry name" value="TIR"/>
    <property type="match status" value="1"/>
</dbReference>
<dbReference type="GO" id="GO:0007165">
    <property type="term" value="P:signal transduction"/>
    <property type="evidence" value="ECO:0007669"/>
    <property type="project" value="InterPro"/>
</dbReference>
<dbReference type="Proteomes" id="UP001324115">
    <property type="component" value="Unassembled WGS sequence"/>
</dbReference>
<evidence type="ECO:0000313" key="3">
    <source>
        <dbReference type="EMBL" id="KAK4607144.1"/>
    </source>
</evidence>
<dbReference type="Gene3D" id="3.40.50.10140">
    <property type="entry name" value="Toll/interleukin-1 receptor homology (TIR) domain"/>
    <property type="match status" value="1"/>
</dbReference>
<dbReference type="PANTHER" id="PTHR32009:SF153">
    <property type="entry name" value="TMV RESISTANCE PROTEIN N-LIKE"/>
    <property type="match status" value="1"/>
</dbReference>
<keyword evidence="1" id="KW-0520">NAD</keyword>
<organism evidence="3 4">
    <name type="scientific">Quercus rubra</name>
    <name type="common">Northern red oak</name>
    <name type="synonym">Quercus borealis</name>
    <dbReference type="NCBI Taxonomy" id="3512"/>
    <lineage>
        <taxon>Eukaryota</taxon>
        <taxon>Viridiplantae</taxon>
        <taxon>Streptophyta</taxon>
        <taxon>Embryophyta</taxon>
        <taxon>Tracheophyta</taxon>
        <taxon>Spermatophyta</taxon>
        <taxon>Magnoliopsida</taxon>
        <taxon>eudicotyledons</taxon>
        <taxon>Gunneridae</taxon>
        <taxon>Pentapetalae</taxon>
        <taxon>rosids</taxon>
        <taxon>fabids</taxon>
        <taxon>Fagales</taxon>
        <taxon>Fagaceae</taxon>
        <taxon>Quercus</taxon>
    </lineage>
</organism>
<evidence type="ECO:0000313" key="4">
    <source>
        <dbReference type="Proteomes" id="UP001324115"/>
    </source>
</evidence>
<feature type="domain" description="TIR" evidence="2">
    <location>
        <begin position="21"/>
        <end position="119"/>
    </location>
</feature>
<comment type="caution">
    <text evidence="3">The sequence shown here is derived from an EMBL/GenBank/DDBJ whole genome shotgun (WGS) entry which is preliminary data.</text>
</comment>
<sequence length="119" mass="13563">MAPTRTQGDSLSSPSSIRLQWKHDAFLSFKGEDTRNTFTGHLYTIFKQKGIYTFRDDEYVGRGKSISSTLLKAIEESRFAIIILSRNYASSAWCLDELAKIVGCMKEMKMTILPEEDKI</sequence>
<dbReference type="AlphaFoldDB" id="A0AAN7GFZ9"/>
<dbReference type="InterPro" id="IPR000157">
    <property type="entry name" value="TIR_dom"/>
</dbReference>